<keyword evidence="3" id="KW-0808">Transferase</keyword>
<evidence type="ECO:0000256" key="6">
    <source>
        <dbReference type="SAM" id="MobiDB-lite"/>
    </source>
</evidence>
<keyword evidence="2" id="KW-0328">Glycosyltransferase</keyword>
<keyword evidence="7" id="KW-0812">Transmembrane</keyword>
<evidence type="ECO:0000256" key="2">
    <source>
        <dbReference type="ARBA" id="ARBA00022676"/>
    </source>
</evidence>
<keyword evidence="5" id="KW-0325">Glycoprotein</keyword>
<accession>A0A5A7SMV4</accession>
<name>A0A5A7SMV4_CUCMM</name>
<dbReference type="PANTHER" id="PTHR45719:SF9">
    <property type="entry name" value="CORE-2_I-BRANCHING BETA-1,6-N-ACETYLGLUCOSAMINYLTRANSFERASE FAMILY PROTEIN"/>
    <property type="match status" value="1"/>
</dbReference>
<feature type="region of interest" description="Disordered" evidence="6">
    <location>
        <begin position="358"/>
        <end position="427"/>
    </location>
</feature>
<evidence type="ECO:0000256" key="3">
    <source>
        <dbReference type="ARBA" id="ARBA00022679"/>
    </source>
</evidence>
<sequence>MDEVMNSHSGRMFSDRKWIVPFFASLLISSTLLLTATLRLFIPSQSDEQLPLDAVSFAKEEDSSGFFIEPELRSSLKETSGVVKMEPPRLAYLISGTKDDSRRMMRTLQVVYHPRNQYVLHMDLEAPPRERLELTNLVKADSTFNEVENVRVMAQSNLVTYKGPTMIACTLQAISVLLRESMDWDRFINLSASDYPLMTQDDLFHVFSNITRNFNFIEHSQIAGWKLSHRAKPIIIDLGFYLSKKSKLAWTTQRRSLPTSFKLFTGNGRMLSLRRMFPMSFPRLWQGGNTAGPGVCVSPPTPSVHSDSSSSQNVFIPTLGQPSTTNKNIEQIGHSPLVRSHVPSSPPVEIQNFVLDPNPISQPTDRVAENVEPNDNSAPTYDDPNVNVHPFESEQPRADPKPKVKKTQHGRRMVTTKTGRKKTPQNIPSVPIDGISFHLEEMVGSPSLHPCHDVLAFVLSEGNLSVWPVNGILVVALSVEYVILHKIDIANWFSSFHASSVYVALETFLYQICNDGSVDARLFIYNQLLRQVGLFGMKIPILLPRFFSSLLVYLNADILTANDALGLDLKTLSLSYRLFQGSHFPDLEHDMRPSRNFSCV</sequence>
<keyword evidence="7" id="KW-1133">Transmembrane helix</keyword>
<evidence type="ECO:0000256" key="7">
    <source>
        <dbReference type="SAM" id="Phobius"/>
    </source>
</evidence>
<dbReference type="GO" id="GO:0016020">
    <property type="term" value="C:membrane"/>
    <property type="evidence" value="ECO:0007669"/>
    <property type="project" value="UniProtKB-SubCell"/>
</dbReference>
<evidence type="ECO:0000256" key="4">
    <source>
        <dbReference type="ARBA" id="ARBA00023136"/>
    </source>
</evidence>
<proteinExistence type="predicted"/>
<dbReference type="InterPro" id="IPR044610">
    <property type="entry name" value="GLCAT14A/B/C"/>
</dbReference>
<feature type="compositionally biased region" description="Basic residues" evidence="6">
    <location>
        <begin position="403"/>
        <end position="423"/>
    </location>
</feature>
<evidence type="ECO:0000313" key="9">
    <source>
        <dbReference type="Proteomes" id="UP000321393"/>
    </source>
</evidence>
<evidence type="ECO:0000256" key="5">
    <source>
        <dbReference type="ARBA" id="ARBA00023180"/>
    </source>
</evidence>
<reference evidence="8 9" key="1">
    <citation type="submission" date="2019-08" db="EMBL/GenBank/DDBJ databases">
        <title>Draft genome sequences of two oriental melons (Cucumis melo L. var makuwa).</title>
        <authorList>
            <person name="Kwon S.-Y."/>
        </authorList>
    </citation>
    <scope>NUCLEOTIDE SEQUENCE [LARGE SCALE GENOMIC DNA]</scope>
    <source>
        <strain evidence="9">cv. SW 3</strain>
        <tissue evidence="8">Leaf</tissue>
    </source>
</reference>
<feature type="transmembrane region" description="Helical" evidence="7">
    <location>
        <begin position="20"/>
        <end position="42"/>
    </location>
</feature>
<comment type="caution">
    <text evidence="8">The sequence shown here is derived from an EMBL/GenBank/DDBJ whole genome shotgun (WGS) entry which is preliminary data.</text>
</comment>
<keyword evidence="4 7" id="KW-0472">Membrane</keyword>
<evidence type="ECO:0000256" key="1">
    <source>
        <dbReference type="ARBA" id="ARBA00004606"/>
    </source>
</evidence>
<dbReference type="OrthoDB" id="2019572at2759"/>
<dbReference type="InterPro" id="IPR003406">
    <property type="entry name" value="Glyco_trans_14"/>
</dbReference>
<dbReference type="EMBL" id="SSTE01023063">
    <property type="protein sequence ID" value="KAA0025785.1"/>
    <property type="molecule type" value="Genomic_DNA"/>
</dbReference>
<dbReference type="PANTHER" id="PTHR45719">
    <property type="entry name" value="GLYCOSYLTRANSFERASE"/>
    <property type="match status" value="1"/>
</dbReference>
<dbReference type="Proteomes" id="UP000321393">
    <property type="component" value="Unassembled WGS sequence"/>
</dbReference>
<dbReference type="AlphaFoldDB" id="A0A5A7SMV4"/>
<feature type="compositionally biased region" description="Basic and acidic residues" evidence="6">
    <location>
        <begin position="391"/>
        <end position="402"/>
    </location>
</feature>
<protein>
    <submittedName>
        <fullName evidence="8">Beta-glucuronosyltransferase GlcAT14B-like</fullName>
    </submittedName>
</protein>
<comment type="subcellular location">
    <subcellularLocation>
        <location evidence="1">Membrane</location>
        <topology evidence="1">Single-pass type II membrane protein</topology>
    </subcellularLocation>
</comment>
<evidence type="ECO:0000313" key="8">
    <source>
        <dbReference type="EMBL" id="KAA0025785.1"/>
    </source>
</evidence>
<gene>
    <name evidence="8" type="ORF">E6C27_scaffold34G00340</name>
</gene>
<organism evidence="8 9">
    <name type="scientific">Cucumis melo var. makuwa</name>
    <name type="common">Oriental melon</name>
    <dbReference type="NCBI Taxonomy" id="1194695"/>
    <lineage>
        <taxon>Eukaryota</taxon>
        <taxon>Viridiplantae</taxon>
        <taxon>Streptophyta</taxon>
        <taxon>Embryophyta</taxon>
        <taxon>Tracheophyta</taxon>
        <taxon>Spermatophyta</taxon>
        <taxon>Magnoliopsida</taxon>
        <taxon>eudicotyledons</taxon>
        <taxon>Gunneridae</taxon>
        <taxon>Pentapetalae</taxon>
        <taxon>rosids</taxon>
        <taxon>fabids</taxon>
        <taxon>Cucurbitales</taxon>
        <taxon>Cucurbitaceae</taxon>
        <taxon>Benincaseae</taxon>
        <taxon>Cucumis</taxon>
    </lineage>
</organism>
<dbReference type="GO" id="GO:0015020">
    <property type="term" value="F:glucuronosyltransferase activity"/>
    <property type="evidence" value="ECO:0007669"/>
    <property type="project" value="InterPro"/>
</dbReference>
<dbReference type="Pfam" id="PF02485">
    <property type="entry name" value="Branch"/>
    <property type="match status" value="1"/>
</dbReference>